<gene>
    <name evidence="2" type="ORF">O0235_06765</name>
</gene>
<sequence length="137" mass="14634">MAETTPPDPIAERIAAWGGWRAETLARIRQLIREALPGVVEELKWVKPTNPLGVVAWSHAGLLCTGEAYRDKVKLTFARGASLPDPSGLFNAGFGGGTRRAIDLAEGDTLDADAFRQLVRAAADLNEAAKAAKGRAR</sequence>
<dbReference type="Pfam" id="PF08818">
    <property type="entry name" value="DUF1801"/>
    <property type="match status" value="1"/>
</dbReference>
<dbReference type="Proteomes" id="UP001212803">
    <property type="component" value="Chromosome"/>
</dbReference>
<dbReference type="RefSeq" id="WP_270057779.1">
    <property type="nucleotide sequence ID" value="NZ_CP115149.1"/>
</dbReference>
<feature type="domain" description="YdhG-like" evidence="1">
    <location>
        <begin position="21"/>
        <end position="122"/>
    </location>
</feature>
<keyword evidence="3" id="KW-1185">Reference proteome</keyword>
<dbReference type="InterPro" id="IPR014922">
    <property type="entry name" value="YdhG-like"/>
</dbReference>
<name>A0ABY7M9P9_9CHLR</name>
<evidence type="ECO:0000259" key="1">
    <source>
        <dbReference type="Pfam" id="PF08818"/>
    </source>
</evidence>
<dbReference type="SUPFAM" id="SSF159888">
    <property type="entry name" value="YdhG-like"/>
    <property type="match status" value="1"/>
</dbReference>
<accession>A0ABY7M9P9</accession>
<evidence type="ECO:0000313" key="2">
    <source>
        <dbReference type="EMBL" id="WBL37266.1"/>
    </source>
</evidence>
<organism evidence="2 3">
    <name type="scientific">Tepidiforma flava</name>
    <dbReference type="NCBI Taxonomy" id="3004094"/>
    <lineage>
        <taxon>Bacteria</taxon>
        <taxon>Bacillati</taxon>
        <taxon>Chloroflexota</taxon>
        <taxon>Tepidiformia</taxon>
        <taxon>Tepidiformales</taxon>
        <taxon>Tepidiformaceae</taxon>
        <taxon>Tepidiforma</taxon>
    </lineage>
</organism>
<dbReference type="EMBL" id="CP115149">
    <property type="protein sequence ID" value="WBL37266.1"/>
    <property type="molecule type" value="Genomic_DNA"/>
</dbReference>
<protein>
    <submittedName>
        <fullName evidence="2">DUF1801 domain-containing protein</fullName>
    </submittedName>
</protein>
<evidence type="ECO:0000313" key="3">
    <source>
        <dbReference type="Proteomes" id="UP001212803"/>
    </source>
</evidence>
<proteinExistence type="predicted"/>
<reference evidence="2 3" key="1">
    <citation type="journal article" date="2023" name="ISME J.">
        <title>Thermophilic Dehalococcoidia with unusual traits shed light on an unexpected past.</title>
        <authorList>
            <person name="Palmer M."/>
            <person name="Covington J.K."/>
            <person name="Zhou E.M."/>
            <person name="Thomas S.C."/>
            <person name="Habib N."/>
            <person name="Seymour C.O."/>
            <person name="Lai D."/>
            <person name="Johnston J."/>
            <person name="Hashimi A."/>
            <person name="Jiao J.Y."/>
            <person name="Muok A.R."/>
            <person name="Liu L."/>
            <person name="Xian W.D."/>
            <person name="Zhi X.Y."/>
            <person name="Li M.M."/>
            <person name="Silva L.P."/>
            <person name="Bowen B.P."/>
            <person name="Louie K."/>
            <person name="Briegel A."/>
            <person name="Pett-Ridge J."/>
            <person name="Weber P.K."/>
            <person name="Tocheva E.I."/>
            <person name="Woyke T."/>
            <person name="Northen T.R."/>
            <person name="Mayali X."/>
            <person name="Li W.J."/>
            <person name="Hedlund B.P."/>
        </authorList>
    </citation>
    <scope>NUCLEOTIDE SEQUENCE [LARGE SCALE GENOMIC DNA]</scope>
    <source>
        <strain evidence="2 3">YIM 72310</strain>
    </source>
</reference>